<dbReference type="OrthoDB" id="514636at85011"/>
<feature type="transmembrane region" description="Helical" evidence="6">
    <location>
        <begin position="136"/>
        <end position="155"/>
    </location>
</feature>
<evidence type="ECO:0008006" key="9">
    <source>
        <dbReference type="Google" id="ProtNLM"/>
    </source>
</evidence>
<gene>
    <name evidence="7" type="ORF">SFRA_010285</name>
</gene>
<sequence length="241" mass="25876">MVPRRPERWDAGSRDVLAHDLLERLTPVMSGLGLLFLLVVVGERMAEPGSGAATALAVAGWLLWGAFAAEFAARLALARHRGRFLRRNGWQIIFLVLPFLRVLRLLKSLRLLRTGRVLSSTLRSSRSAGRILGDRAVWLSMVSLIVVVAASELLWEFDGAHGSYAATLHATALMTISGEPVRTVSAYGRVLQVLLAMYSVVVVAALAGTFGAYFVEKRAAEASREGAPPPVPGAGPPGTGR</sequence>
<comment type="caution">
    <text evidence="7">The sequence shown here is derived from an EMBL/GenBank/DDBJ whole genome shotgun (WGS) entry which is preliminary data.</text>
</comment>
<dbReference type="SUPFAM" id="SSF81324">
    <property type="entry name" value="Voltage-gated potassium channels"/>
    <property type="match status" value="1"/>
</dbReference>
<feature type="transmembrane region" description="Helical" evidence="6">
    <location>
        <begin position="190"/>
        <end position="215"/>
    </location>
</feature>
<dbReference type="AlphaFoldDB" id="A0A420V4Z0"/>
<evidence type="ECO:0000256" key="4">
    <source>
        <dbReference type="ARBA" id="ARBA00023136"/>
    </source>
</evidence>
<dbReference type="RefSeq" id="WP_050364533.1">
    <property type="nucleotide sequence ID" value="NZ_CP134822.1"/>
</dbReference>
<reference evidence="7 8" key="1">
    <citation type="journal article" date="2014" name="Genome Announc.">
        <title>Draft Genome Sequence of Streptomyces fradiae ATCC 19609, a Strain Highly Sensitive to Antibiotics.</title>
        <authorList>
            <person name="Bekker O.B."/>
            <person name="Klimina K.M."/>
            <person name="Vatlin A.A."/>
            <person name="Zakharevich N.V."/>
            <person name="Kasianov A.S."/>
            <person name="Danilenko V.N."/>
        </authorList>
    </citation>
    <scope>NUCLEOTIDE SEQUENCE [LARGE SCALE GENOMIC DNA]</scope>
    <source>
        <strain evidence="7 8">ATCC 19609</strain>
    </source>
</reference>
<evidence type="ECO:0000256" key="6">
    <source>
        <dbReference type="SAM" id="Phobius"/>
    </source>
</evidence>
<feature type="region of interest" description="Disordered" evidence="5">
    <location>
        <begin position="220"/>
        <end position="241"/>
    </location>
</feature>
<keyword evidence="8" id="KW-1185">Reference proteome</keyword>
<keyword evidence="4 6" id="KW-0472">Membrane</keyword>
<name>A0A420V4Z0_9ACTN</name>
<dbReference type="EMBL" id="JNAD02000004">
    <property type="protein sequence ID" value="RKM96454.1"/>
    <property type="molecule type" value="Genomic_DNA"/>
</dbReference>
<feature type="transmembrane region" description="Helical" evidence="6">
    <location>
        <begin position="25"/>
        <end position="42"/>
    </location>
</feature>
<dbReference type="Proteomes" id="UP000028058">
    <property type="component" value="Unassembled WGS sequence"/>
</dbReference>
<dbReference type="GO" id="GO:0016020">
    <property type="term" value="C:membrane"/>
    <property type="evidence" value="ECO:0007669"/>
    <property type="project" value="UniProtKB-SubCell"/>
</dbReference>
<accession>A0A420V4Z0</accession>
<organism evidence="7 8">
    <name type="scientific">Streptomyces xinghaiensis</name>
    <dbReference type="NCBI Taxonomy" id="1038928"/>
    <lineage>
        <taxon>Bacteria</taxon>
        <taxon>Bacillati</taxon>
        <taxon>Actinomycetota</taxon>
        <taxon>Actinomycetes</taxon>
        <taxon>Kitasatosporales</taxon>
        <taxon>Streptomycetaceae</taxon>
        <taxon>Streptomyces</taxon>
    </lineage>
</organism>
<keyword evidence="2 6" id="KW-0812">Transmembrane</keyword>
<evidence type="ECO:0000313" key="8">
    <source>
        <dbReference type="Proteomes" id="UP000028058"/>
    </source>
</evidence>
<evidence type="ECO:0000256" key="1">
    <source>
        <dbReference type="ARBA" id="ARBA00004141"/>
    </source>
</evidence>
<evidence type="ECO:0000313" key="7">
    <source>
        <dbReference type="EMBL" id="RKM96454.1"/>
    </source>
</evidence>
<protein>
    <recommendedName>
        <fullName evidence="9">Voltage-gated potassium channel</fullName>
    </recommendedName>
</protein>
<proteinExistence type="predicted"/>
<comment type="subcellular location">
    <subcellularLocation>
        <location evidence="1">Membrane</location>
        <topology evidence="1">Multi-pass membrane protein</topology>
    </subcellularLocation>
</comment>
<evidence type="ECO:0000256" key="3">
    <source>
        <dbReference type="ARBA" id="ARBA00022989"/>
    </source>
</evidence>
<feature type="transmembrane region" description="Helical" evidence="6">
    <location>
        <begin position="54"/>
        <end position="77"/>
    </location>
</feature>
<keyword evidence="3 6" id="KW-1133">Transmembrane helix</keyword>
<evidence type="ECO:0000256" key="5">
    <source>
        <dbReference type="SAM" id="MobiDB-lite"/>
    </source>
</evidence>
<dbReference type="Gene3D" id="1.20.120.350">
    <property type="entry name" value="Voltage-gated potassium channels. Chain C"/>
    <property type="match status" value="1"/>
</dbReference>
<dbReference type="InterPro" id="IPR027359">
    <property type="entry name" value="Volt_channel_dom_sf"/>
</dbReference>
<evidence type="ECO:0000256" key="2">
    <source>
        <dbReference type="ARBA" id="ARBA00022692"/>
    </source>
</evidence>